<name>A0A8S5NGP7_9CAUD</name>
<reference evidence="1" key="1">
    <citation type="journal article" date="2021" name="Proc. Natl. Acad. Sci. U.S.A.">
        <title>A Catalog of Tens of Thousands of Viruses from Human Metagenomes Reveals Hidden Associations with Chronic Diseases.</title>
        <authorList>
            <person name="Tisza M.J."/>
            <person name="Buck C.B."/>
        </authorList>
    </citation>
    <scope>NUCLEOTIDE SEQUENCE</scope>
    <source>
        <strain evidence="1">CtB9N2</strain>
    </source>
</reference>
<accession>A0A8S5NGP7</accession>
<sequence>MERLTFDGIFCDIAQCTETPGGSFCEDGYCSQRKVWERLKQYEDTGLMPGDVKELLDMAVSKTDKVLRLKEELHTIKNELCRYCGKYKQAHEGTCDWCKWMDM</sequence>
<organism evidence="1">
    <name type="scientific">Siphoviridae sp. ctB9N2</name>
    <dbReference type="NCBI Taxonomy" id="2826188"/>
    <lineage>
        <taxon>Viruses</taxon>
        <taxon>Duplodnaviria</taxon>
        <taxon>Heunggongvirae</taxon>
        <taxon>Uroviricota</taxon>
        <taxon>Caudoviricetes</taxon>
    </lineage>
</organism>
<evidence type="ECO:0000313" key="1">
    <source>
        <dbReference type="EMBL" id="DAD93527.1"/>
    </source>
</evidence>
<dbReference type="EMBL" id="BK015161">
    <property type="protein sequence ID" value="DAD93527.1"/>
    <property type="molecule type" value="Genomic_DNA"/>
</dbReference>
<protein>
    <submittedName>
        <fullName evidence="1">Uncharacterized protein</fullName>
    </submittedName>
</protein>
<proteinExistence type="predicted"/>